<dbReference type="AlphaFoldDB" id="A0A8X6GDA8"/>
<accession>A0A8X6GDA8</accession>
<sequence length="120" mass="13594">MIATQNSNSFKMRFLFLSWLAVLSLEFVMVSCQQDLPLWSGQAISKELLRPYLLDSSEESSDYESPKVPALASYTNRQAAGGLKKRVAMGVDLPDYILHYRGKSPDLGSFRERMQLSGRR</sequence>
<evidence type="ECO:0000256" key="1">
    <source>
        <dbReference type="SAM" id="SignalP"/>
    </source>
</evidence>
<keyword evidence="3" id="KW-1185">Reference proteome</keyword>
<evidence type="ECO:0000313" key="2">
    <source>
        <dbReference type="EMBL" id="GFR02042.1"/>
    </source>
</evidence>
<keyword evidence="1" id="KW-0732">Signal</keyword>
<organism evidence="2 3">
    <name type="scientific">Trichonephila clavata</name>
    <name type="common">Joro spider</name>
    <name type="synonym">Nephila clavata</name>
    <dbReference type="NCBI Taxonomy" id="2740835"/>
    <lineage>
        <taxon>Eukaryota</taxon>
        <taxon>Metazoa</taxon>
        <taxon>Ecdysozoa</taxon>
        <taxon>Arthropoda</taxon>
        <taxon>Chelicerata</taxon>
        <taxon>Arachnida</taxon>
        <taxon>Araneae</taxon>
        <taxon>Araneomorphae</taxon>
        <taxon>Entelegynae</taxon>
        <taxon>Araneoidea</taxon>
        <taxon>Nephilidae</taxon>
        <taxon>Trichonephila</taxon>
    </lineage>
</organism>
<reference evidence="2" key="1">
    <citation type="submission" date="2020-07" db="EMBL/GenBank/DDBJ databases">
        <title>Multicomponent nature underlies the extraordinary mechanical properties of spider dragline silk.</title>
        <authorList>
            <person name="Kono N."/>
            <person name="Nakamura H."/>
            <person name="Mori M."/>
            <person name="Yoshida Y."/>
            <person name="Ohtoshi R."/>
            <person name="Malay A.D."/>
            <person name="Moran D.A.P."/>
            <person name="Tomita M."/>
            <person name="Numata K."/>
            <person name="Arakawa K."/>
        </authorList>
    </citation>
    <scope>NUCLEOTIDE SEQUENCE</scope>
</reference>
<dbReference type="Proteomes" id="UP000887116">
    <property type="component" value="Unassembled WGS sequence"/>
</dbReference>
<name>A0A8X6GDA8_TRICU</name>
<feature type="chain" id="PRO_5036476393" evidence="1">
    <location>
        <begin position="33"/>
        <end position="120"/>
    </location>
</feature>
<dbReference type="EMBL" id="BMAO01015488">
    <property type="protein sequence ID" value="GFR02042.1"/>
    <property type="molecule type" value="Genomic_DNA"/>
</dbReference>
<proteinExistence type="predicted"/>
<comment type="caution">
    <text evidence="2">The sequence shown here is derived from an EMBL/GenBank/DDBJ whole genome shotgun (WGS) entry which is preliminary data.</text>
</comment>
<gene>
    <name evidence="2" type="primary">AVEN_117790_1</name>
    <name evidence="2" type="ORF">TNCT_318131</name>
</gene>
<dbReference type="OrthoDB" id="6512342at2759"/>
<feature type="signal peptide" evidence="1">
    <location>
        <begin position="1"/>
        <end position="32"/>
    </location>
</feature>
<evidence type="ECO:0000313" key="3">
    <source>
        <dbReference type="Proteomes" id="UP000887116"/>
    </source>
</evidence>
<protein>
    <submittedName>
        <fullName evidence="2">Uncharacterized protein</fullName>
    </submittedName>
</protein>